<dbReference type="GO" id="GO:0019843">
    <property type="term" value="F:rRNA binding"/>
    <property type="evidence" value="ECO:0007669"/>
    <property type="project" value="UniProtKB-UniRule"/>
</dbReference>
<dbReference type="InterPro" id="IPR020814">
    <property type="entry name" value="Ribosomal_S6_plastid/chlpt"/>
</dbReference>
<accession>A0A2M7XI01</accession>
<dbReference type="AlphaFoldDB" id="A0A2M7XI01"/>
<keyword evidence="3" id="KW-0699">rRNA-binding</keyword>
<comment type="function">
    <text evidence="3">Binds together with bS18 to 16S ribosomal RNA.</text>
</comment>
<keyword evidence="3" id="KW-0694">RNA-binding</keyword>
<comment type="caution">
    <text evidence="5">The sequence shown here is derived from an EMBL/GenBank/DDBJ whole genome shotgun (WGS) entry which is preliminary data.</text>
</comment>
<dbReference type="NCBIfam" id="TIGR00166">
    <property type="entry name" value="S6"/>
    <property type="match status" value="1"/>
</dbReference>
<dbReference type="GO" id="GO:0006412">
    <property type="term" value="P:translation"/>
    <property type="evidence" value="ECO:0007669"/>
    <property type="project" value="UniProtKB-UniRule"/>
</dbReference>
<dbReference type="InterPro" id="IPR000529">
    <property type="entry name" value="Ribosomal_bS6"/>
</dbReference>
<evidence type="ECO:0000313" key="6">
    <source>
        <dbReference type="Proteomes" id="UP000229749"/>
    </source>
</evidence>
<dbReference type="Gene3D" id="3.30.70.60">
    <property type="match status" value="1"/>
</dbReference>
<dbReference type="GO" id="GO:0005840">
    <property type="term" value="C:ribosome"/>
    <property type="evidence" value="ECO:0007669"/>
    <property type="project" value="UniProtKB-KW"/>
</dbReference>
<dbReference type="Proteomes" id="UP000229749">
    <property type="component" value="Unassembled WGS sequence"/>
</dbReference>
<protein>
    <recommendedName>
        <fullName evidence="2 3">Small ribosomal subunit protein bS6</fullName>
    </recommendedName>
</protein>
<dbReference type="GO" id="GO:0003735">
    <property type="term" value="F:structural constituent of ribosome"/>
    <property type="evidence" value="ECO:0007669"/>
    <property type="project" value="InterPro"/>
</dbReference>
<gene>
    <name evidence="3 5" type="primary">rpsF</name>
    <name evidence="5" type="ORF">CO172_01200</name>
</gene>
<evidence type="ECO:0000256" key="3">
    <source>
        <dbReference type="HAMAP-Rule" id="MF_00360"/>
    </source>
</evidence>
<organism evidence="5 6">
    <name type="scientific">Candidatus Uhrbacteria bacterium CG_4_9_14_3_um_filter_36_7</name>
    <dbReference type="NCBI Taxonomy" id="1975033"/>
    <lineage>
        <taxon>Bacteria</taxon>
        <taxon>Candidatus Uhriibacteriota</taxon>
    </lineage>
</organism>
<dbReference type="CDD" id="cd00473">
    <property type="entry name" value="bS6"/>
    <property type="match status" value="1"/>
</dbReference>
<evidence type="ECO:0000256" key="4">
    <source>
        <dbReference type="SAM" id="MobiDB-lite"/>
    </source>
</evidence>
<reference evidence="6" key="1">
    <citation type="submission" date="2017-09" db="EMBL/GenBank/DDBJ databases">
        <title>Depth-based differentiation of microbial function through sediment-hosted aquifers and enrichment of novel symbionts in the deep terrestrial subsurface.</title>
        <authorList>
            <person name="Probst A.J."/>
            <person name="Ladd B."/>
            <person name="Jarett J.K."/>
            <person name="Geller-Mcgrath D.E."/>
            <person name="Sieber C.M.K."/>
            <person name="Emerson J.B."/>
            <person name="Anantharaman K."/>
            <person name="Thomas B.C."/>
            <person name="Malmstrom R."/>
            <person name="Stieglmeier M."/>
            <person name="Klingl A."/>
            <person name="Woyke T."/>
            <person name="Ryan C.M."/>
            <person name="Banfield J.F."/>
        </authorList>
    </citation>
    <scope>NUCLEOTIDE SEQUENCE [LARGE SCALE GENOMIC DNA]</scope>
</reference>
<sequence>MNTYELLYCISSQYSDAEAEKIQADMSELIEQMDAKLLKSSFLGKIKLAYSIKNMRYGMFVLVYFESEGNIIEPLNKKIRLMDGILRHTILSVAKGTEQKEYTLESYEPPLAEDGTPVQKKRYIAKKTTTSTGKSLPPPTPTTQEDRPVLSIEELDKKLDEILDDDLSKGL</sequence>
<keyword evidence="3" id="KW-0687">Ribonucleoprotein</keyword>
<name>A0A2M7XI01_9BACT</name>
<evidence type="ECO:0000256" key="1">
    <source>
        <dbReference type="ARBA" id="ARBA00009512"/>
    </source>
</evidence>
<dbReference type="Pfam" id="PF01250">
    <property type="entry name" value="Ribosomal_S6"/>
    <property type="match status" value="1"/>
</dbReference>
<feature type="region of interest" description="Disordered" evidence="4">
    <location>
        <begin position="123"/>
        <end position="150"/>
    </location>
</feature>
<dbReference type="InterPro" id="IPR035980">
    <property type="entry name" value="Ribosomal_bS6_sf"/>
</dbReference>
<dbReference type="EMBL" id="PFWS01000018">
    <property type="protein sequence ID" value="PJA47479.1"/>
    <property type="molecule type" value="Genomic_DNA"/>
</dbReference>
<evidence type="ECO:0000256" key="2">
    <source>
        <dbReference type="ARBA" id="ARBA00035294"/>
    </source>
</evidence>
<dbReference type="HAMAP" id="MF_00360">
    <property type="entry name" value="Ribosomal_bS6"/>
    <property type="match status" value="1"/>
</dbReference>
<evidence type="ECO:0000313" key="5">
    <source>
        <dbReference type="EMBL" id="PJA47479.1"/>
    </source>
</evidence>
<comment type="similarity">
    <text evidence="1 3">Belongs to the bacterial ribosomal protein bS6 family.</text>
</comment>
<keyword evidence="3 5" id="KW-0689">Ribosomal protein</keyword>
<dbReference type="GO" id="GO:1990904">
    <property type="term" value="C:ribonucleoprotein complex"/>
    <property type="evidence" value="ECO:0007669"/>
    <property type="project" value="UniProtKB-KW"/>
</dbReference>
<proteinExistence type="inferred from homology"/>
<dbReference type="InterPro" id="IPR014717">
    <property type="entry name" value="Transl_elong_EF1B/ribsomal_bS6"/>
</dbReference>
<dbReference type="SUPFAM" id="SSF54995">
    <property type="entry name" value="Ribosomal protein S6"/>
    <property type="match status" value="1"/>
</dbReference>